<organism evidence="2 3">
    <name type="scientific">Natronomonas salsuginis</name>
    <dbReference type="NCBI Taxonomy" id="2217661"/>
    <lineage>
        <taxon>Archaea</taxon>
        <taxon>Methanobacteriati</taxon>
        <taxon>Methanobacteriota</taxon>
        <taxon>Stenosarchaea group</taxon>
        <taxon>Halobacteria</taxon>
        <taxon>Halobacteriales</taxon>
        <taxon>Natronomonadaceae</taxon>
        <taxon>Natronomonas</taxon>
    </lineage>
</organism>
<evidence type="ECO:0000313" key="3">
    <source>
        <dbReference type="Proteomes" id="UP000308037"/>
    </source>
</evidence>
<accession>A0A4U5JE70</accession>
<dbReference type="EMBL" id="QKNX01000001">
    <property type="protein sequence ID" value="TKR27642.1"/>
    <property type="molecule type" value="Genomic_DNA"/>
</dbReference>
<sequence length="334" mass="36681">MTGTITNGNGPIERKVQVTGGSTYTVSIPKAWANDREIGSGSPLHLYPFDDRLVVARPDADVPIRRASINVDAVGGEALSGWIEAAYAAGADEVVIDSETGFDSTERRIASESITRLVGIEISTESDHEIVARSLLDPAEISLDATVDQLRRIALSMHENAIRAVLGGNDESEELARHVVSRDNDADRLFALVSRQFYRALTDVREIDKLQTGRKVAFTRFRTARQLERIGDHAERIADIAIRQGEPPNADLEAQFESIATDARHVVRTAIDGETETALHRLDGVVERVETLDRDLYEAKGDDNYLHGQVLESIRRTAEYGGNIAEVVTLAEIV</sequence>
<gene>
    <name evidence="2" type="ORF">DM868_00690</name>
</gene>
<dbReference type="Pfam" id="PF01895">
    <property type="entry name" value="PhoU"/>
    <property type="match status" value="1"/>
</dbReference>
<name>A0A4U5JE70_9EURY</name>
<reference evidence="2 3" key="1">
    <citation type="submission" date="2019-04" db="EMBL/GenBank/DDBJ databases">
        <title>Natronomonas sp. F20-122 a newhaloarchaeon isolated from a saline saltern of Isla Bacuta, Huelva, Spain.</title>
        <authorList>
            <person name="Duran-Viseras A."/>
            <person name="Sanchez-Porro C."/>
            <person name="Ventosa A."/>
        </authorList>
    </citation>
    <scope>NUCLEOTIDE SEQUENCE [LARGE SCALE GENOMIC DNA]</scope>
    <source>
        <strain evidence="2 3">F20-122</strain>
    </source>
</reference>
<comment type="caution">
    <text evidence="2">The sequence shown here is derived from an EMBL/GenBank/DDBJ whole genome shotgun (WGS) entry which is preliminary data.</text>
</comment>
<dbReference type="OrthoDB" id="40991at2157"/>
<dbReference type="GO" id="GO:0045936">
    <property type="term" value="P:negative regulation of phosphate metabolic process"/>
    <property type="evidence" value="ECO:0007669"/>
    <property type="project" value="InterPro"/>
</dbReference>
<keyword evidence="3" id="KW-1185">Reference proteome</keyword>
<dbReference type="PANTHER" id="PTHR42930:SF6">
    <property type="entry name" value="PHOSPHATE REGULATORY PROTEIN-LIKE PROTEIN"/>
    <property type="match status" value="1"/>
</dbReference>
<feature type="domain" description="SpoVT-AbrB" evidence="1">
    <location>
        <begin position="18"/>
        <end position="63"/>
    </location>
</feature>
<dbReference type="SMART" id="SM00966">
    <property type="entry name" value="SpoVT_AbrB"/>
    <property type="match status" value="1"/>
</dbReference>
<protein>
    <submittedName>
        <fullName evidence="2">Phosphate uptake regulator PhoU</fullName>
    </submittedName>
</protein>
<dbReference type="InterPro" id="IPR038078">
    <property type="entry name" value="PhoU-like_sf"/>
</dbReference>
<evidence type="ECO:0000259" key="1">
    <source>
        <dbReference type="SMART" id="SM00966"/>
    </source>
</evidence>
<dbReference type="Proteomes" id="UP000308037">
    <property type="component" value="Unassembled WGS sequence"/>
</dbReference>
<proteinExistence type="predicted"/>
<dbReference type="Gene3D" id="1.20.58.220">
    <property type="entry name" value="Phosphate transport system protein phou homolog 2, domain 2"/>
    <property type="match status" value="1"/>
</dbReference>
<dbReference type="SUPFAM" id="SSF109755">
    <property type="entry name" value="PhoU-like"/>
    <property type="match status" value="1"/>
</dbReference>
<dbReference type="AlphaFoldDB" id="A0A4U5JE70"/>
<dbReference type="GO" id="GO:0003677">
    <property type="term" value="F:DNA binding"/>
    <property type="evidence" value="ECO:0007669"/>
    <property type="project" value="InterPro"/>
</dbReference>
<evidence type="ECO:0000313" key="2">
    <source>
        <dbReference type="EMBL" id="TKR27642.1"/>
    </source>
</evidence>
<dbReference type="PANTHER" id="PTHR42930">
    <property type="entry name" value="PHOSPHATE-SPECIFIC TRANSPORT SYSTEM ACCESSORY PROTEIN PHOU"/>
    <property type="match status" value="1"/>
</dbReference>
<dbReference type="RefSeq" id="WP_137274943.1">
    <property type="nucleotide sequence ID" value="NZ_QKNX01000001.1"/>
</dbReference>
<dbReference type="InterPro" id="IPR007159">
    <property type="entry name" value="SpoVT-AbrB_dom"/>
</dbReference>
<dbReference type="InterPro" id="IPR026022">
    <property type="entry name" value="PhoU_dom"/>
</dbReference>
<dbReference type="GO" id="GO:0030643">
    <property type="term" value="P:intracellular phosphate ion homeostasis"/>
    <property type="evidence" value="ECO:0007669"/>
    <property type="project" value="InterPro"/>
</dbReference>
<dbReference type="InterPro" id="IPR028366">
    <property type="entry name" value="PhoU"/>
</dbReference>